<reference evidence="4 5" key="1">
    <citation type="journal article" date="2009" name="Appl. Environ. Microbiol.">
        <title>Three genomes from the phylum Acidobacteria provide insight into the lifestyles of these microorganisms in soils.</title>
        <authorList>
            <person name="Ward N.L."/>
            <person name="Challacombe J.F."/>
            <person name="Janssen P.H."/>
            <person name="Henrissat B."/>
            <person name="Coutinho P.M."/>
            <person name="Wu M."/>
            <person name="Xie G."/>
            <person name="Haft D.H."/>
            <person name="Sait M."/>
            <person name="Badger J."/>
            <person name="Barabote R.D."/>
            <person name="Bradley B."/>
            <person name="Brettin T.S."/>
            <person name="Brinkac L.M."/>
            <person name="Bruce D."/>
            <person name="Creasy T."/>
            <person name="Daugherty S.C."/>
            <person name="Davidsen T.M."/>
            <person name="DeBoy R.T."/>
            <person name="Detter J.C."/>
            <person name="Dodson R.J."/>
            <person name="Durkin A.S."/>
            <person name="Ganapathy A."/>
            <person name="Gwinn-Giglio M."/>
            <person name="Han C.S."/>
            <person name="Khouri H."/>
            <person name="Kiss H."/>
            <person name="Kothari S.P."/>
            <person name="Madupu R."/>
            <person name="Nelson K.E."/>
            <person name="Nelson W.C."/>
            <person name="Paulsen I."/>
            <person name="Penn K."/>
            <person name="Ren Q."/>
            <person name="Rosovitz M.J."/>
            <person name="Selengut J.D."/>
            <person name="Shrivastava S."/>
            <person name="Sullivan S.A."/>
            <person name="Tapia R."/>
            <person name="Thompson L.S."/>
            <person name="Watkins K.L."/>
            <person name="Yang Q."/>
            <person name="Yu C."/>
            <person name="Zafar N."/>
            <person name="Zhou L."/>
            <person name="Kuske C.R."/>
        </authorList>
    </citation>
    <scope>NUCLEOTIDE SEQUENCE [LARGE SCALE GENOMIC DNA]</scope>
    <source>
        <strain evidence="4 5">Ellin345</strain>
    </source>
</reference>
<evidence type="ECO:0000259" key="3">
    <source>
        <dbReference type="PROSITE" id="PS51762"/>
    </source>
</evidence>
<proteinExistence type="inferred from homology"/>
<dbReference type="InterPro" id="IPR013320">
    <property type="entry name" value="ConA-like_dom_sf"/>
</dbReference>
<dbReference type="InterPro" id="IPR000757">
    <property type="entry name" value="Beta-glucanase-like"/>
</dbReference>
<feature type="domain" description="GH16" evidence="3">
    <location>
        <begin position="24"/>
        <end position="298"/>
    </location>
</feature>
<sequence length="394" mass="43404">MRDMRSLLRVLAILLFCLPSAFAQDWGSPVWQDEFNQAAGSPLDPQKWVFDLGDLKVNHEVEIYCPGFPSQKDQLTARRAEALKEIEVCDPKDGNVSFDGEHLILRAVKHSGVWTSGRIKTQGKQTFQYGRIEARMKLPFGAGIWPAFWGLGENITKVGWPASGEIDIMEDVPEIGGLGPTRIRSTVHGPGYSGEYGVRNDIEFPKGERVDNGFHTYGVIWSPNMMQFYLDDPKNVFFVMTPRELVPGKEWVYNAPFFLIANLAIGSEKSWSGATNESTPNPADMLIDYVRVYKAAKVEGPKIERAAAGSGLDLPIKLSAKAGSGRMYLECLSVAPGVSCATEPHVVDFSSGSSASAILRVTAQKTPVKEADIVLKIYTVSGEETSQTFHLKLQ</sequence>
<dbReference type="Gene3D" id="2.60.120.200">
    <property type="match status" value="1"/>
</dbReference>
<name>Q1IKH2_KORVE</name>
<dbReference type="Pfam" id="PF00722">
    <property type="entry name" value="Glyco_hydro_16"/>
    <property type="match status" value="1"/>
</dbReference>
<dbReference type="EMBL" id="CP000360">
    <property type="protein sequence ID" value="ABF42628.1"/>
    <property type="molecule type" value="Genomic_DNA"/>
</dbReference>
<dbReference type="EnsemblBacteria" id="ABF42628">
    <property type="protein sequence ID" value="ABF42628"/>
    <property type="gene ID" value="Acid345_3627"/>
</dbReference>
<dbReference type="HOGENOM" id="CLU_019533_0_2_0"/>
<keyword evidence="5" id="KW-1185">Reference proteome</keyword>
<accession>Q1IKH2</accession>
<organism evidence="4 5">
    <name type="scientific">Koribacter versatilis (strain Ellin345)</name>
    <dbReference type="NCBI Taxonomy" id="204669"/>
    <lineage>
        <taxon>Bacteria</taxon>
        <taxon>Pseudomonadati</taxon>
        <taxon>Acidobacteriota</taxon>
        <taxon>Terriglobia</taxon>
        <taxon>Terriglobales</taxon>
        <taxon>Candidatus Korobacteraceae</taxon>
        <taxon>Candidatus Korobacter</taxon>
    </lineage>
</organism>
<gene>
    <name evidence="4" type="ordered locus">Acid345_3627</name>
</gene>
<dbReference type="PROSITE" id="PS51762">
    <property type="entry name" value="GH16_2"/>
    <property type="match status" value="1"/>
</dbReference>
<dbReference type="STRING" id="204669.Acid345_3627"/>
<feature type="signal peptide" evidence="2">
    <location>
        <begin position="1"/>
        <end position="23"/>
    </location>
</feature>
<comment type="similarity">
    <text evidence="1">Belongs to the glycosyl hydrolase 16 family.</text>
</comment>
<evidence type="ECO:0000256" key="1">
    <source>
        <dbReference type="ARBA" id="ARBA00006865"/>
    </source>
</evidence>
<dbReference type="Proteomes" id="UP000002432">
    <property type="component" value="Chromosome"/>
</dbReference>
<dbReference type="AlphaFoldDB" id="Q1IKH2"/>
<keyword evidence="4" id="KW-0378">Hydrolase</keyword>
<dbReference type="eggNOG" id="COG2273">
    <property type="taxonomic scope" value="Bacteria"/>
</dbReference>
<dbReference type="PANTHER" id="PTHR10963:SF55">
    <property type="entry name" value="GLYCOSIDE HYDROLASE FAMILY 16 PROTEIN"/>
    <property type="match status" value="1"/>
</dbReference>
<dbReference type="PANTHER" id="PTHR10963">
    <property type="entry name" value="GLYCOSYL HYDROLASE-RELATED"/>
    <property type="match status" value="1"/>
</dbReference>
<dbReference type="GO" id="GO:0004553">
    <property type="term" value="F:hydrolase activity, hydrolyzing O-glycosyl compounds"/>
    <property type="evidence" value="ECO:0007669"/>
    <property type="project" value="InterPro"/>
</dbReference>
<dbReference type="SUPFAM" id="SSF49899">
    <property type="entry name" value="Concanavalin A-like lectins/glucanases"/>
    <property type="match status" value="1"/>
</dbReference>
<dbReference type="KEGG" id="aba:Acid345_3627"/>
<feature type="chain" id="PRO_5004191612" evidence="2">
    <location>
        <begin position="24"/>
        <end position="394"/>
    </location>
</feature>
<protein>
    <submittedName>
        <fullName evidence="4">Glycoside hydrolase, family 16</fullName>
    </submittedName>
</protein>
<evidence type="ECO:0000313" key="4">
    <source>
        <dbReference type="EMBL" id="ABF42628.1"/>
    </source>
</evidence>
<evidence type="ECO:0000256" key="2">
    <source>
        <dbReference type="SAM" id="SignalP"/>
    </source>
</evidence>
<dbReference type="CDD" id="cd08023">
    <property type="entry name" value="GH16_laminarinase_like"/>
    <property type="match status" value="1"/>
</dbReference>
<evidence type="ECO:0000313" key="5">
    <source>
        <dbReference type="Proteomes" id="UP000002432"/>
    </source>
</evidence>
<dbReference type="GO" id="GO:0005975">
    <property type="term" value="P:carbohydrate metabolic process"/>
    <property type="evidence" value="ECO:0007669"/>
    <property type="project" value="InterPro"/>
</dbReference>
<dbReference type="CAZy" id="GH16">
    <property type="family name" value="Glycoside Hydrolase Family 16"/>
</dbReference>
<dbReference type="InterPro" id="IPR050546">
    <property type="entry name" value="Glycosyl_Hydrlase_16"/>
</dbReference>
<keyword evidence="2" id="KW-0732">Signal</keyword>